<dbReference type="AlphaFoldDB" id="A0A3D9L932"/>
<evidence type="ECO:0000256" key="1">
    <source>
        <dbReference type="ARBA" id="ARBA00004651"/>
    </source>
</evidence>
<protein>
    <submittedName>
        <fullName evidence="7">tRNA-processing RNAse BN</fullName>
    </submittedName>
</protein>
<keyword evidence="4 6" id="KW-1133">Transmembrane helix</keyword>
<keyword evidence="5 6" id="KW-0472">Membrane</keyword>
<evidence type="ECO:0000256" key="2">
    <source>
        <dbReference type="ARBA" id="ARBA00022475"/>
    </source>
</evidence>
<evidence type="ECO:0000313" key="7">
    <source>
        <dbReference type="EMBL" id="REE02184.1"/>
    </source>
</evidence>
<feature type="transmembrane region" description="Helical" evidence="6">
    <location>
        <begin position="156"/>
        <end position="180"/>
    </location>
</feature>
<keyword evidence="8" id="KW-1185">Reference proteome</keyword>
<evidence type="ECO:0000256" key="3">
    <source>
        <dbReference type="ARBA" id="ARBA00022692"/>
    </source>
</evidence>
<reference evidence="7 8" key="1">
    <citation type="submission" date="2018-07" db="EMBL/GenBank/DDBJ databases">
        <title>Genomic Encyclopedia of Type Strains, Phase IV (KMG-IV): sequencing the most valuable type-strain genomes for metagenomic binning, comparative biology and taxonomic classification.</title>
        <authorList>
            <person name="Goeker M."/>
        </authorList>
    </citation>
    <scope>NUCLEOTIDE SEQUENCE [LARGE SCALE GENOMIC DNA]</scope>
    <source>
        <strain evidence="7 8">DSM 4134</strain>
    </source>
</reference>
<dbReference type="PANTHER" id="PTHR30213:SF0">
    <property type="entry name" value="UPF0761 MEMBRANE PROTEIN YIHY"/>
    <property type="match status" value="1"/>
</dbReference>
<gene>
    <name evidence="7" type="ORF">C7460_102208</name>
</gene>
<feature type="transmembrane region" description="Helical" evidence="6">
    <location>
        <begin position="55"/>
        <end position="79"/>
    </location>
</feature>
<keyword evidence="3 6" id="KW-0812">Transmembrane</keyword>
<comment type="caution">
    <text evidence="7">The sequence shown here is derived from an EMBL/GenBank/DDBJ whole genome shotgun (WGS) entry which is preliminary data.</text>
</comment>
<evidence type="ECO:0000313" key="8">
    <source>
        <dbReference type="Proteomes" id="UP000256779"/>
    </source>
</evidence>
<feature type="transmembrane region" description="Helical" evidence="6">
    <location>
        <begin position="200"/>
        <end position="222"/>
    </location>
</feature>
<evidence type="ECO:0000256" key="6">
    <source>
        <dbReference type="SAM" id="Phobius"/>
    </source>
</evidence>
<feature type="transmembrane region" description="Helical" evidence="6">
    <location>
        <begin position="234"/>
        <end position="252"/>
    </location>
</feature>
<dbReference type="Pfam" id="PF03631">
    <property type="entry name" value="Virul_fac_BrkB"/>
    <property type="match status" value="1"/>
</dbReference>
<dbReference type="PANTHER" id="PTHR30213">
    <property type="entry name" value="INNER MEMBRANE PROTEIN YHJD"/>
    <property type="match status" value="1"/>
</dbReference>
<dbReference type="RefSeq" id="WP_170147869.1">
    <property type="nucleotide sequence ID" value="NZ_QREG01000002.1"/>
</dbReference>
<evidence type="ECO:0000256" key="5">
    <source>
        <dbReference type="ARBA" id="ARBA00023136"/>
    </source>
</evidence>
<dbReference type="NCBIfam" id="TIGR00765">
    <property type="entry name" value="yihY_not_rbn"/>
    <property type="match status" value="1"/>
</dbReference>
<feature type="transmembrane region" description="Helical" evidence="6">
    <location>
        <begin position="116"/>
        <end position="136"/>
    </location>
</feature>
<accession>A0A3D9L932</accession>
<organism evidence="7 8">
    <name type="scientific">Marinoscillum furvescens DSM 4134</name>
    <dbReference type="NCBI Taxonomy" id="1122208"/>
    <lineage>
        <taxon>Bacteria</taxon>
        <taxon>Pseudomonadati</taxon>
        <taxon>Bacteroidota</taxon>
        <taxon>Cytophagia</taxon>
        <taxon>Cytophagales</taxon>
        <taxon>Reichenbachiellaceae</taxon>
        <taxon>Marinoscillum</taxon>
    </lineage>
</organism>
<keyword evidence="2" id="KW-1003">Cell membrane</keyword>
<evidence type="ECO:0000256" key="4">
    <source>
        <dbReference type="ARBA" id="ARBA00022989"/>
    </source>
</evidence>
<feature type="transmembrane region" description="Helical" evidence="6">
    <location>
        <begin position="264"/>
        <end position="290"/>
    </location>
</feature>
<sequence length="440" mass="50377">MNIQGIRQFLKEDLWKIKLTNLPKRQAFLYRQLRVLIITVSEFTKDKCGEKASALTFLSVLSMVPVLAMAVGVASIFGLRDFLERELKKFLGGQEEVLDQTLKFADNMLSNSSGGVIAGISAVFLVYAVLRLLNNIEVAFNDIWNTKKGRSLKRKLTDYMSVILLGPLILILSSSATVFITTSIEELTESISLLGFFRPIILFFVKLVPYTLIWFLLFLMYVVFPNTTVKIKPALIAGVLAGTAYQLTQFAWVEGQVYLGKYSVIYASLAALPLFLIWLQLSWTILLFGAEFAFALQNVRNWSWDDDSLIMNHRSKRKITLLVLRHIVHHYKNEDCAIDFEQLCMEVNIPRRFVREVVDDMENARLINRVHANDDVDRYQPALDYHKMDVFLVLDRMDRIGLDRLPQEEENEGYTTVDQVMNQLDEAVKISVANKKIADL</sequence>
<dbReference type="GO" id="GO:0005886">
    <property type="term" value="C:plasma membrane"/>
    <property type="evidence" value="ECO:0007669"/>
    <property type="project" value="UniProtKB-SubCell"/>
</dbReference>
<comment type="subcellular location">
    <subcellularLocation>
        <location evidence="1">Cell membrane</location>
        <topology evidence="1">Multi-pass membrane protein</topology>
    </subcellularLocation>
</comment>
<dbReference type="Proteomes" id="UP000256779">
    <property type="component" value="Unassembled WGS sequence"/>
</dbReference>
<proteinExistence type="predicted"/>
<dbReference type="EMBL" id="QREG01000002">
    <property type="protein sequence ID" value="REE02184.1"/>
    <property type="molecule type" value="Genomic_DNA"/>
</dbReference>
<dbReference type="InterPro" id="IPR017039">
    <property type="entry name" value="Virul_fac_BrkB"/>
</dbReference>
<name>A0A3D9L932_MARFU</name>